<accession>A0AAW2GL24</accession>
<protein>
    <submittedName>
        <fullName evidence="1">Uncharacterized protein</fullName>
    </submittedName>
</protein>
<gene>
    <name evidence="1" type="ORF">PUN28_003431</name>
</gene>
<dbReference type="EMBL" id="JADYXP020000003">
    <property type="protein sequence ID" value="KAL0128170.1"/>
    <property type="molecule type" value="Genomic_DNA"/>
</dbReference>
<sequence>MTPIGSHVNWQTIDRVICGSTCESFVRSLSACKKYAITCPLVEQYQNRITESQLTILKRIEVNKNATVKFSKFIKEKKKKTVPYDIHNLKNFANRYITYCVICYCTVLT</sequence>
<name>A0AAW2GL24_9HYME</name>
<dbReference type="Proteomes" id="UP001430953">
    <property type="component" value="Unassembled WGS sequence"/>
</dbReference>
<reference evidence="1 2" key="1">
    <citation type="submission" date="2023-03" db="EMBL/GenBank/DDBJ databases">
        <title>High recombination rates correlate with genetic variation in Cardiocondyla obscurior ants.</title>
        <authorList>
            <person name="Errbii M."/>
        </authorList>
    </citation>
    <scope>NUCLEOTIDE SEQUENCE [LARGE SCALE GENOMIC DNA]</scope>
    <source>
        <strain evidence="1">Alpha-2009</strain>
        <tissue evidence="1">Whole body</tissue>
    </source>
</reference>
<evidence type="ECO:0000313" key="1">
    <source>
        <dbReference type="EMBL" id="KAL0128170.1"/>
    </source>
</evidence>
<evidence type="ECO:0000313" key="2">
    <source>
        <dbReference type="Proteomes" id="UP001430953"/>
    </source>
</evidence>
<proteinExistence type="predicted"/>
<organism evidence="1 2">
    <name type="scientific">Cardiocondyla obscurior</name>
    <dbReference type="NCBI Taxonomy" id="286306"/>
    <lineage>
        <taxon>Eukaryota</taxon>
        <taxon>Metazoa</taxon>
        <taxon>Ecdysozoa</taxon>
        <taxon>Arthropoda</taxon>
        <taxon>Hexapoda</taxon>
        <taxon>Insecta</taxon>
        <taxon>Pterygota</taxon>
        <taxon>Neoptera</taxon>
        <taxon>Endopterygota</taxon>
        <taxon>Hymenoptera</taxon>
        <taxon>Apocrita</taxon>
        <taxon>Aculeata</taxon>
        <taxon>Formicoidea</taxon>
        <taxon>Formicidae</taxon>
        <taxon>Myrmicinae</taxon>
        <taxon>Cardiocondyla</taxon>
    </lineage>
</organism>
<dbReference type="AlphaFoldDB" id="A0AAW2GL24"/>
<comment type="caution">
    <text evidence="1">The sequence shown here is derived from an EMBL/GenBank/DDBJ whole genome shotgun (WGS) entry which is preliminary data.</text>
</comment>
<keyword evidence="2" id="KW-1185">Reference proteome</keyword>